<dbReference type="InterPro" id="IPR050300">
    <property type="entry name" value="GDXG_lipolytic_enzyme"/>
</dbReference>
<protein>
    <recommendedName>
        <fullName evidence="2">Alpha/beta hydrolase fold-3 domain-containing protein</fullName>
    </recommendedName>
</protein>
<reference evidence="3" key="1">
    <citation type="submission" date="2018-05" db="EMBL/GenBank/DDBJ databases">
        <authorList>
            <person name="Lanie J.A."/>
            <person name="Ng W.-L."/>
            <person name="Kazmierczak K.M."/>
            <person name="Andrzejewski T.M."/>
            <person name="Davidsen T.M."/>
            <person name="Wayne K.J."/>
            <person name="Tettelin H."/>
            <person name="Glass J.I."/>
            <person name="Rusch D."/>
            <person name="Podicherti R."/>
            <person name="Tsui H.-C.T."/>
            <person name="Winkler M.E."/>
        </authorList>
    </citation>
    <scope>NUCLEOTIDE SEQUENCE</scope>
</reference>
<proteinExistence type="predicted"/>
<dbReference type="InterPro" id="IPR029058">
    <property type="entry name" value="AB_hydrolase_fold"/>
</dbReference>
<sequence>MTILKSTDAIRADMLDPLAQKLADAAARLPQLEEGNVDAARALREERGNPFAPVSCDLASISDHEICLAENAILGRVYTPESRKGGLLPALVFYHGGGFVLGNVEQYDTVAQHIAFRSGCIVVSIDYRLAPDNKIKGIHRDGFNAYQWVINNAERLGIDQGRIAIGGDSAGGNLTIGVILLCKRQNFSMPDFQVLIYPSVDLPMRFPSVDEFASGYFLTKKGMKWFRSHYLEIPEQAYDPELLFLEQNLRGLPPAFVITAGFDPLRDEGKAFADRLAEYDVAVRHICYTDMIHGFLSFSGGIGAGMDLIDEIGNELQQKFFNR</sequence>
<organism evidence="3">
    <name type="scientific">marine metagenome</name>
    <dbReference type="NCBI Taxonomy" id="408172"/>
    <lineage>
        <taxon>unclassified sequences</taxon>
        <taxon>metagenomes</taxon>
        <taxon>ecological metagenomes</taxon>
    </lineage>
</organism>
<dbReference type="AlphaFoldDB" id="A0A381PER3"/>
<dbReference type="SUPFAM" id="SSF53474">
    <property type="entry name" value="alpha/beta-Hydrolases"/>
    <property type="match status" value="1"/>
</dbReference>
<gene>
    <name evidence="3" type="ORF">METZ01_LOCUS17493</name>
</gene>
<evidence type="ECO:0000259" key="2">
    <source>
        <dbReference type="Pfam" id="PF07859"/>
    </source>
</evidence>
<keyword evidence="1" id="KW-0378">Hydrolase</keyword>
<dbReference type="Gene3D" id="3.40.50.1820">
    <property type="entry name" value="alpha/beta hydrolase"/>
    <property type="match status" value="1"/>
</dbReference>
<dbReference type="PANTHER" id="PTHR48081">
    <property type="entry name" value="AB HYDROLASE SUPERFAMILY PROTEIN C4A8.06C"/>
    <property type="match status" value="1"/>
</dbReference>
<feature type="domain" description="Alpha/beta hydrolase fold-3" evidence="2">
    <location>
        <begin position="91"/>
        <end position="296"/>
    </location>
</feature>
<evidence type="ECO:0000256" key="1">
    <source>
        <dbReference type="ARBA" id="ARBA00022801"/>
    </source>
</evidence>
<dbReference type="GO" id="GO:0016787">
    <property type="term" value="F:hydrolase activity"/>
    <property type="evidence" value="ECO:0007669"/>
    <property type="project" value="UniProtKB-KW"/>
</dbReference>
<accession>A0A381PER3</accession>
<dbReference type="Pfam" id="PF07859">
    <property type="entry name" value="Abhydrolase_3"/>
    <property type="match status" value="1"/>
</dbReference>
<dbReference type="EMBL" id="UINC01000939">
    <property type="protein sequence ID" value="SUZ64639.1"/>
    <property type="molecule type" value="Genomic_DNA"/>
</dbReference>
<evidence type="ECO:0000313" key="3">
    <source>
        <dbReference type="EMBL" id="SUZ64639.1"/>
    </source>
</evidence>
<name>A0A381PER3_9ZZZZ</name>
<dbReference type="InterPro" id="IPR013094">
    <property type="entry name" value="AB_hydrolase_3"/>
</dbReference>
<dbReference type="PANTHER" id="PTHR48081:SF8">
    <property type="entry name" value="ALPHA_BETA HYDROLASE FOLD-3 DOMAIN-CONTAINING PROTEIN-RELATED"/>
    <property type="match status" value="1"/>
</dbReference>